<dbReference type="SMART" id="SM00147">
    <property type="entry name" value="RasGEF"/>
    <property type="match status" value="1"/>
</dbReference>
<dbReference type="CDD" id="cd00155">
    <property type="entry name" value="RasGEF"/>
    <property type="match status" value="1"/>
</dbReference>
<dbReference type="SMART" id="SM00229">
    <property type="entry name" value="RasGEFN"/>
    <property type="match status" value="1"/>
</dbReference>
<dbReference type="SUPFAM" id="SSF54236">
    <property type="entry name" value="Ubiquitin-like"/>
    <property type="match status" value="1"/>
</dbReference>
<evidence type="ECO:0000313" key="8">
    <source>
        <dbReference type="Proteomes" id="UP000002280"/>
    </source>
</evidence>
<dbReference type="Ensembl" id="ENSMODT00000085508.1">
    <property type="protein sequence ID" value="ENSMODP00000049349.1"/>
    <property type="gene ID" value="ENSMODG00000006601.4"/>
</dbReference>
<sequence>MERPLGKELALAPLQEWGEEEVDGAVYHITLRRQRSQRPGPGGGRGRGRGQAPDSGRSEDFVHYRTCKVRALRAAPLERLVLELVRGDHEQDPAFVPAFLATHRAFVPTDRVLGLLLQPRQAPRPRGERQEEEGQGPLDVSQEQELRALITVLGSWLLDHPQDFKDPPSHSNLVQVCTFLRWAAPGGPESQEAERLLRHFQEEEEEEVAKTLQEEEEGTKEALEASEPSHDESPGSEDPLEEEERQGKEGPELLDFSVDEIAEQLTLMDMELFSQVCLWECLGSVWSHRDRAGGLGSASSVRATVAQFNAVTGCVLSSVLAGPSLPPPHRAQRLEKWIFIAQRCRELRNFSSLRAILSALQSNPIYRLKRSWGAVSREPLSMYRKLSNIFSDENNHLNSREILSQEEATVISPEEKTAPGVPPLGDLINFEKRRKEWEILSRIQHLQRRCVAYNLLSRPPVLAAFRAQRPLSEEQSYRLSRVIEPPAASCPSSPRIRRRISLTKRLSAKLSRERGSSPSHQPGDPPSPSPSLSSGSYPPSPGEGDPLTLSPPPSPGATGLGHKGSLELPLGTEAPELQQAPGSPGSSARAPHHPGQPSPDACVIRVSIDHDPGNLYRSIWLTSQDKVPGVILRALQKLHLGQPQPRDYQLFQVLPGDRGK</sequence>
<proteinExistence type="predicted"/>
<feature type="domain" description="Ras-GEF" evidence="4">
    <location>
        <begin position="257"/>
        <end position="486"/>
    </location>
</feature>
<dbReference type="PANTHER" id="PTHR23113">
    <property type="entry name" value="GUANINE NUCLEOTIDE EXCHANGE FACTOR"/>
    <property type="match status" value="1"/>
</dbReference>
<dbReference type="PANTHER" id="PTHR23113:SF220">
    <property type="entry name" value="RAL GUANINE NUCLEOTIDE DISSOCIATION STIMULATOR-LIKE 3"/>
    <property type="match status" value="1"/>
</dbReference>
<dbReference type="AlphaFoldDB" id="A0A5F8GPG5"/>
<evidence type="ECO:0000256" key="3">
    <source>
        <dbReference type="SAM" id="MobiDB-lite"/>
    </source>
</evidence>
<feature type="domain" description="N-terminal Ras-GEF" evidence="6">
    <location>
        <begin position="68"/>
        <end position="205"/>
    </location>
</feature>
<evidence type="ECO:0000313" key="7">
    <source>
        <dbReference type="Ensembl" id="ENSMODP00000049349.1"/>
    </source>
</evidence>
<reference evidence="7 8" key="1">
    <citation type="journal article" date="2007" name="Nature">
        <title>Genome of the marsupial Monodelphis domestica reveals innovation in non-coding sequences.</title>
        <authorList>
            <person name="Mikkelsen T.S."/>
            <person name="Wakefield M.J."/>
            <person name="Aken B."/>
            <person name="Amemiya C.T."/>
            <person name="Chang J.L."/>
            <person name="Duke S."/>
            <person name="Garber M."/>
            <person name="Gentles A.J."/>
            <person name="Goodstadt L."/>
            <person name="Heger A."/>
            <person name="Jurka J."/>
            <person name="Kamal M."/>
            <person name="Mauceli E."/>
            <person name="Searle S.M."/>
            <person name="Sharpe T."/>
            <person name="Baker M.L."/>
            <person name="Batzer M.A."/>
            <person name="Benos P.V."/>
            <person name="Belov K."/>
            <person name="Clamp M."/>
            <person name="Cook A."/>
            <person name="Cuff J."/>
            <person name="Das R."/>
            <person name="Davidow L."/>
            <person name="Deakin J.E."/>
            <person name="Fazzari M.J."/>
            <person name="Glass J.L."/>
            <person name="Grabherr M."/>
            <person name="Greally J.M."/>
            <person name="Gu W."/>
            <person name="Hore T.A."/>
            <person name="Huttley G.A."/>
            <person name="Kleber M."/>
            <person name="Jirtle R.L."/>
            <person name="Koina E."/>
            <person name="Lee J.T."/>
            <person name="Mahony S."/>
            <person name="Marra M.A."/>
            <person name="Miller R.D."/>
            <person name="Nicholls R.D."/>
            <person name="Oda M."/>
            <person name="Papenfuss A.T."/>
            <person name="Parra Z.E."/>
            <person name="Pollock D.D."/>
            <person name="Ray D.A."/>
            <person name="Schein J.E."/>
            <person name="Speed T.P."/>
            <person name="Thompson K."/>
            <person name="VandeBerg J.L."/>
            <person name="Wade C.M."/>
            <person name="Walker J.A."/>
            <person name="Waters P.D."/>
            <person name="Webber C."/>
            <person name="Weidman J.R."/>
            <person name="Xie X."/>
            <person name="Zody M.C."/>
            <person name="Baldwin J."/>
            <person name="Abdouelleil A."/>
            <person name="Abdulkadir J."/>
            <person name="Abebe A."/>
            <person name="Abera B."/>
            <person name="Abreu J."/>
            <person name="Acer S.C."/>
            <person name="Aftuck L."/>
            <person name="Alexander A."/>
            <person name="An P."/>
            <person name="Anderson E."/>
            <person name="Anderson S."/>
            <person name="Arachi H."/>
            <person name="Azer M."/>
            <person name="Bachantsang P."/>
            <person name="Barry A."/>
            <person name="Bayul T."/>
            <person name="Berlin A."/>
            <person name="Bessette D."/>
            <person name="Bloom T."/>
            <person name="Bloom T."/>
            <person name="Boguslavskiy L."/>
            <person name="Bonnet C."/>
            <person name="Boukhgalter B."/>
            <person name="Bourzgui I."/>
            <person name="Brown A."/>
            <person name="Cahill P."/>
            <person name="Channer S."/>
            <person name="Cheshatsang Y."/>
            <person name="Chuda L."/>
            <person name="Citroen M."/>
            <person name="Collymore A."/>
            <person name="Cooke P."/>
            <person name="Costello M."/>
            <person name="D'Aco K."/>
            <person name="Daza R."/>
            <person name="De Haan G."/>
            <person name="DeGray S."/>
            <person name="DeMaso C."/>
            <person name="Dhargay N."/>
            <person name="Dooley K."/>
            <person name="Dooley E."/>
            <person name="Doricent M."/>
            <person name="Dorje P."/>
            <person name="Dorjee K."/>
            <person name="Dupes A."/>
            <person name="Elong R."/>
            <person name="Falk J."/>
            <person name="Farina A."/>
            <person name="Faro S."/>
            <person name="Ferguson D."/>
            <person name="Fisher S."/>
            <person name="Foley C.D."/>
            <person name="Franke A."/>
            <person name="Friedrich D."/>
            <person name="Gadbois L."/>
            <person name="Gearin G."/>
            <person name="Gearin C.R."/>
            <person name="Giannoukos G."/>
            <person name="Goode T."/>
            <person name="Graham J."/>
            <person name="Grandbois E."/>
            <person name="Grewal S."/>
            <person name="Gyaltsen K."/>
            <person name="Hafez N."/>
            <person name="Hagos B."/>
            <person name="Hall J."/>
            <person name="Henson C."/>
            <person name="Hollinger A."/>
            <person name="Honan T."/>
            <person name="Huard M.D."/>
            <person name="Hughes L."/>
            <person name="Hurhula B."/>
            <person name="Husby M.E."/>
            <person name="Kamat A."/>
            <person name="Kanga B."/>
            <person name="Kashin S."/>
            <person name="Khazanovich D."/>
            <person name="Kisner P."/>
            <person name="Lance K."/>
            <person name="Lara M."/>
            <person name="Lee W."/>
            <person name="Lennon N."/>
            <person name="Letendre F."/>
            <person name="LeVine R."/>
            <person name="Lipovsky A."/>
            <person name="Liu X."/>
            <person name="Liu J."/>
            <person name="Liu S."/>
            <person name="Lokyitsang T."/>
            <person name="Lokyitsang Y."/>
            <person name="Lubonja R."/>
            <person name="Lui A."/>
            <person name="MacDonald P."/>
            <person name="Magnisalis V."/>
            <person name="Maru K."/>
            <person name="Matthews C."/>
            <person name="McCusker W."/>
            <person name="McDonough S."/>
            <person name="Mehta T."/>
            <person name="Meldrim J."/>
            <person name="Meneus L."/>
            <person name="Mihai O."/>
            <person name="Mihalev A."/>
            <person name="Mihova T."/>
            <person name="Mittelman R."/>
            <person name="Mlenga V."/>
            <person name="Montmayeur A."/>
            <person name="Mulrain L."/>
            <person name="Navidi A."/>
            <person name="Naylor J."/>
            <person name="Negash T."/>
            <person name="Nguyen T."/>
            <person name="Nguyen N."/>
            <person name="Nicol R."/>
            <person name="Norbu C."/>
            <person name="Norbu N."/>
            <person name="Novod N."/>
            <person name="O'Neill B."/>
            <person name="Osman S."/>
            <person name="Markiewicz E."/>
            <person name="Oyono O.L."/>
            <person name="Patti C."/>
            <person name="Phunkhang P."/>
            <person name="Pierre F."/>
            <person name="Priest M."/>
            <person name="Raghuraman S."/>
            <person name="Rege F."/>
            <person name="Reyes R."/>
            <person name="Rise C."/>
            <person name="Rogov P."/>
            <person name="Ross K."/>
            <person name="Ryan E."/>
            <person name="Settipalli S."/>
            <person name="Shea T."/>
            <person name="Sherpa N."/>
            <person name="Shi L."/>
            <person name="Shih D."/>
            <person name="Sparrow T."/>
            <person name="Spaulding J."/>
            <person name="Stalker J."/>
            <person name="Stange-Thomann N."/>
            <person name="Stavropoulos S."/>
            <person name="Stone C."/>
            <person name="Strader C."/>
            <person name="Tesfaye S."/>
            <person name="Thomson T."/>
            <person name="Thoulutsang Y."/>
            <person name="Thoulutsang D."/>
            <person name="Topham K."/>
            <person name="Topping I."/>
            <person name="Tsamla T."/>
            <person name="Vassiliev H."/>
            <person name="Vo A."/>
            <person name="Wangchuk T."/>
            <person name="Wangdi T."/>
            <person name="Weiand M."/>
            <person name="Wilkinson J."/>
            <person name="Wilson A."/>
            <person name="Yadav S."/>
            <person name="Young G."/>
            <person name="Yu Q."/>
            <person name="Zembek L."/>
            <person name="Zhong D."/>
            <person name="Zimmer A."/>
            <person name="Zwirko Z."/>
            <person name="Jaffe D.B."/>
            <person name="Alvarez P."/>
            <person name="Brockman W."/>
            <person name="Butler J."/>
            <person name="Chin C."/>
            <person name="Gnerre S."/>
            <person name="MacCallum I."/>
            <person name="Graves J.A."/>
            <person name="Ponting C.P."/>
            <person name="Breen M."/>
            <person name="Samollow P.B."/>
            <person name="Lander E.S."/>
            <person name="Lindblad-Toh K."/>
        </authorList>
    </citation>
    <scope>NUCLEOTIDE SEQUENCE [LARGE SCALE GENOMIC DNA]</scope>
</reference>
<dbReference type="PROSITE" id="PS50200">
    <property type="entry name" value="RA"/>
    <property type="match status" value="1"/>
</dbReference>
<dbReference type="Proteomes" id="UP000002280">
    <property type="component" value="Chromosome 3"/>
</dbReference>
<dbReference type="InterPro" id="IPR000159">
    <property type="entry name" value="RA_dom"/>
</dbReference>
<feature type="compositionally biased region" description="Low complexity" evidence="3">
    <location>
        <begin position="485"/>
        <end position="494"/>
    </location>
</feature>
<dbReference type="GO" id="GO:0005085">
    <property type="term" value="F:guanyl-nucleotide exchange factor activity"/>
    <property type="evidence" value="ECO:0007669"/>
    <property type="project" value="UniProtKB-KW"/>
</dbReference>
<keyword evidence="8" id="KW-1185">Reference proteome</keyword>
<dbReference type="SUPFAM" id="SSF48366">
    <property type="entry name" value="Ras GEF"/>
    <property type="match status" value="1"/>
</dbReference>
<dbReference type="InterPro" id="IPR036964">
    <property type="entry name" value="RASGEF_cat_dom_sf"/>
</dbReference>
<dbReference type="GO" id="GO:0007264">
    <property type="term" value="P:small GTPase-mediated signal transduction"/>
    <property type="evidence" value="ECO:0007669"/>
    <property type="project" value="InterPro"/>
</dbReference>
<dbReference type="Pfam" id="PF00618">
    <property type="entry name" value="RasGEF_N"/>
    <property type="match status" value="1"/>
</dbReference>
<reference evidence="7" key="3">
    <citation type="submission" date="2025-09" db="UniProtKB">
        <authorList>
            <consortium name="Ensembl"/>
        </authorList>
    </citation>
    <scope>IDENTIFICATION</scope>
</reference>
<dbReference type="InterPro" id="IPR029071">
    <property type="entry name" value="Ubiquitin-like_domsf"/>
</dbReference>
<name>A0A5F8GPG5_MONDO</name>
<evidence type="ECO:0000256" key="1">
    <source>
        <dbReference type="ARBA" id="ARBA00022658"/>
    </source>
</evidence>
<dbReference type="Gene3D" id="1.20.870.10">
    <property type="entry name" value="Son of sevenless (SoS) protein Chain: S domain 1"/>
    <property type="match status" value="1"/>
</dbReference>
<dbReference type="GeneTree" id="ENSGT00940000161935"/>
<accession>A0A5F8GPG5</accession>
<dbReference type="InterPro" id="IPR001895">
    <property type="entry name" value="RASGEF_cat_dom"/>
</dbReference>
<feature type="region of interest" description="Disordered" evidence="3">
    <location>
        <begin position="120"/>
        <end position="143"/>
    </location>
</feature>
<evidence type="ECO:0000259" key="4">
    <source>
        <dbReference type="PROSITE" id="PS50009"/>
    </source>
</evidence>
<dbReference type="Bgee" id="ENSMODG00000006601">
    <property type="expression patterns" value="Expressed in ovary and 15 other cell types or tissues"/>
</dbReference>
<evidence type="ECO:0000256" key="2">
    <source>
        <dbReference type="PROSITE-ProRule" id="PRU00168"/>
    </source>
</evidence>
<dbReference type="Gene3D" id="1.10.840.10">
    <property type="entry name" value="Ras guanine-nucleotide exchange factors catalytic domain"/>
    <property type="match status" value="1"/>
</dbReference>
<dbReference type="Pfam" id="PF00788">
    <property type="entry name" value="RA"/>
    <property type="match status" value="1"/>
</dbReference>
<evidence type="ECO:0000259" key="6">
    <source>
        <dbReference type="PROSITE" id="PS50212"/>
    </source>
</evidence>
<dbReference type="InterPro" id="IPR000651">
    <property type="entry name" value="Ras-like_Gua-exchang_fac_N"/>
</dbReference>
<feature type="compositionally biased region" description="Acidic residues" evidence="3">
    <location>
        <begin position="234"/>
        <end position="244"/>
    </location>
</feature>
<feature type="domain" description="Ras-associating" evidence="5">
    <location>
        <begin position="600"/>
        <end position="660"/>
    </location>
</feature>
<feature type="region of interest" description="Disordered" evidence="3">
    <location>
        <begin position="30"/>
        <end position="59"/>
    </location>
</feature>
<evidence type="ECO:0000259" key="5">
    <source>
        <dbReference type="PROSITE" id="PS50200"/>
    </source>
</evidence>
<dbReference type="Pfam" id="PF00617">
    <property type="entry name" value="RasGEF"/>
    <property type="match status" value="1"/>
</dbReference>
<dbReference type="PROSITE" id="PS50212">
    <property type="entry name" value="RASGEF_NTER"/>
    <property type="match status" value="1"/>
</dbReference>
<dbReference type="Gene3D" id="3.10.20.90">
    <property type="entry name" value="Phosphatidylinositol 3-kinase Catalytic Subunit, Chain A, domain 1"/>
    <property type="match status" value="1"/>
</dbReference>
<reference evidence="7" key="2">
    <citation type="submission" date="2025-08" db="UniProtKB">
        <authorList>
            <consortium name="Ensembl"/>
        </authorList>
    </citation>
    <scope>IDENTIFICATION</scope>
</reference>
<feature type="compositionally biased region" description="Low complexity" evidence="3">
    <location>
        <begin position="530"/>
        <end position="546"/>
    </location>
</feature>
<dbReference type="CDD" id="cd06224">
    <property type="entry name" value="REM"/>
    <property type="match status" value="1"/>
</dbReference>
<organism evidence="7 8">
    <name type="scientific">Monodelphis domestica</name>
    <name type="common">Gray short-tailed opossum</name>
    <dbReference type="NCBI Taxonomy" id="13616"/>
    <lineage>
        <taxon>Eukaryota</taxon>
        <taxon>Metazoa</taxon>
        <taxon>Chordata</taxon>
        <taxon>Craniata</taxon>
        <taxon>Vertebrata</taxon>
        <taxon>Euteleostomi</taxon>
        <taxon>Mammalia</taxon>
        <taxon>Metatheria</taxon>
        <taxon>Didelphimorphia</taxon>
        <taxon>Didelphidae</taxon>
        <taxon>Monodelphis</taxon>
    </lineage>
</organism>
<feature type="region of interest" description="Disordered" evidence="3">
    <location>
        <begin position="485"/>
        <end position="601"/>
    </location>
</feature>
<gene>
    <name evidence="7" type="primary">RGL3</name>
</gene>
<keyword evidence="1 2" id="KW-0344">Guanine-nucleotide releasing factor</keyword>
<dbReference type="PROSITE" id="PS50009">
    <property type="entry name" value="RASGEF_CAT"/>
    <property type="match status" value="1"/>
</dbReference>
<feature type="compositionally biased region" description="Basic and acidic residues" evidence="3">
    <location>
        <begin position="208"/>
        <end position="233"/>
    </location>
</feature>
<dbReference type="InterPro" id="IPR008937">
    <property type="entry name" value="Ras-like_GEF"/>
</dbReference>
<feature type="region of interest" description="Disordered" evidence="3">
    <location>
        <begin position="202"/>
        <end position="254"/>
    </location>
</feature>
<dbReference type="InterPro" id="IPR023578">
    <property type="entry name" value="Ras_GEF_dom_sf"/>
</dbReference>
<protein>
    <submittedName>
        <fullName evidence="7">Ral guanine nucleotide dissociation stimulator like 3</fullName>
    </submittedName>
</protein>